<dbReference type="SUPFAM" id="SSF52833">
    <property type="entry name" value="Thioredoxin-like"/>
    <property type="match status" value="2"/>
</dbReference>
<dbReference type="AlphaFoldDB" id="A0AA38MQN2"/>
<feature type="domain" description="Thioredoxin" evidence="3">
    <location>
        <begin position="124"/>
        <end position="213"/>
    </location>
</feature>
<feature type="signal peptide" evidence="2">
    <location>
        <begin position="1"/>
        <end position="19"/>
    </location>
</feature>
<gene>
    <name evidence="4" type="ORF">Zmor_000512</name>
</gene>
<dbReference type="EMBL" id="JALNTZ010000001">
    <property type="protein sequence ID" value="KAJ3664986.1"/>
    <property type="molecule type" value="Genomic_DNA"/>
</dbReference>
<evidence type="ECO:0000259" key="3">
    <source>
        <dbReference type="Pfam" id="PF00085"/>
    </source>
</evidence>
<keyword evidence="5" id="KW-1185">Reference proteome</keyword>
<comment type="caution">
    <text evidence="4">The sequence shown here is derived from an EMBL/GenBank/DDBJ whole genome shotgun (WGS) entry which is preliminary data.</text>
</comment>
<keyword evidence="1" id="KW-1133">Transmembrane helix</keyword>
<dbReference type="InterPro" id="IPR036249">
    <property type="entry name" value="Thioredoxin-like_sf"/>
</dbReference>
<keyword evidence="1" id="KW-0812">Transmembrane</keyword>
<feature type="transmembrane region" description="Helical" evidence="1">
    <location>
        <begin position="263"/>
        <end position="282"/>
    </location>
</feature>
<dbReference type="PANTHER" id="PTHR19991:SF2">
    <property type="entry name" value="GH08893P"/>
    <property type="match status" value="1"/>
</dbReference>
<evidence type="ECO:0000256" key="1">
    <source>
        <dbReference type="SAM" id="Phobius"/>
    </source>
</evidence>
<evidence type="ECO:0000256" key="2">
    <source>
        <dbReference type="SAM" id="SignalP"/>
    </source>
</evidence>
<dbReference type="CDD" id="cd02961">
    <property type="entry name" value="PDI_a_family"/>
    <property type="match status" value="1"/>
</dbReference>
<protein>
    <recommendedName>
        <fullName evidence="3">Thioredoxin domain-containing protein</fullName>
    </recommendedName>
</protein>
<accession>A0AA38MQN2</accession>
<dbReference type="Gene3D" id="3.40.30.10">
    <property type="entry name" value="Glutaredoxin"/>
    <property type="match status" value="2"/>
</dbReference>
<proteinExistence type="predicted"/>
<evidence type="ECO:0000313" key="4">
    <source>
        <dbReference type="EMBL" id="KAJ3664986.1"/>
    </source>
</evidence>
<keyword evidence="2" id="KW-0732">Signal</keyword>
<dbReference type="Pfam" id="PF00085">
    <property type="entry name" value="Thioredoxin"/>
    <property type="match status" value="1"/>
</dbReference>
<organism evidence="4 5">
    <name type="scientific">Zophobas morio</name>
    <dbReference type="NCBI Taxonomy" id="2755281"/>
    <lineage>
        <taxon>Eukaryota</taxon>
        <taxon>Metazoa</taxon>
        <taxon>Ecdysozoa</taxon>
        <taxon>Arthropoda</taxon>
        <taxon>Hexapoda</taxon>
        <taxon>Insecta</taxon>
        <taxon>Pterygota</taxon>
        <taxon>Neoptera</taxon>
        <taxon>Endopterygota</taxon>
        <taxon>Coleoptera</taxon>
        <taxon>Polyphaga</taxon>
        <taxon>Cucujiformia</taxon>
        <taxon>Tenebrionidae</taxon>
        <taxon>Zophobas</taxon>
    </lineage>
</organism>
<reference evidence="4" key="1">
    <citation type="journal article" date="2023" name="G3 (Bethesda)">
        <title>Whole genome assemblies of Zophobas morio and Tenebrio molitor.</title>
        <authorList>
            <person name="Kaur S."/>
            <person name="Stinson S.A."/>
            <person name="diCenzo G.C."/>
        </authorList>
    </citation>
    <scope>NUCLEOTIDE SEQUENCE</scope>
    <source>
        <strain evidence="4">QUZm001</strain>
    </source>
</reference>
<evidence type="ECO:0000313" key="5">
    <source>
        <dbReference type="Proteomes" id="UP001168821"/>
    </source>
</evidence>
<feature type="chain" id="PRO_5041320156" description="Thioredoxin domain-containing protein" evidence="2">
    <location>
        <begin position="20"/>
        <end position="302"/>
    </location>
</feature>
<dbReference type="InterPro" id="IPR013766">
    <property type="entry name" value="Thioredoxin_domain"/>
</dbReference>
<dbReference type="Proteomes" id="UP001168821">
    <property type="component" value="Unassembled WGS sequence"/>
</dbReference>
<sequence length="302" mass="34454">MYIVPVFYVLLISINFSASLKTVHDDDLMNLIRSETYVITLFSSKNCAECDNFENAVTSLEEEFTKSFNGKAVKVINSQLTRLYSPTKEPLLVFFRHGIPLLYNDVPSEELILHTFLNNKEPVVKELNDETFEHLTQAATGATTGDWFVMFYSPDCVDCQRLQARWETVGAQVKSRMNLARVNKAVGGAATADRFGITEVPSFILFKLGKLYRYQIKKYDIASFVSFAQEWYKNMKPERIPLPKTPFDELVDNVVINLQENILLVQITAAMFAATLAIYVLLKFMKRTPQKPKSTKKGDKDK</sequence>
<name>A0AA38MQN2_9CUCU</name>
<keyword evidence="1" id="KW-0472">Membrane</keyword>
<dbReference type="PANTHER" id="PTHR19991">
    <property type="entry name" value="L 2 01289"/>
    <property type="match status" value="1"/>
</dbReference>